<feature type="domain" description="O-antigen ligase-related" evidence="6">
    <location>
        <begin position="5"/>
        <end position="126"/>
    </location>
</feature>
<comment type="subcellular location">
    <subcellularLocation>
        <location evidence="1">Membrane</location>
        <topology evidence="1">Multi-pass membrane protein</topology>
    </subcellularLocation>
</comment>
<feature type="transmembrane region" description="Helical" evidence="5">
    <location>
        <begin position="191"/>
        <end position="211"/>
    </location>
</feature>
<evidence type="ECO:0000259" key="6">
    <source>
        <dbReference type="Pfam" id="PF04932"/>
    </source>
</evidence>
<dbReference type="EMBL" id="JAFLNL010000012">
    <property type="protein sequence ID" value="MBO0355750.1"/>
    <property type="molecule type" value="Genomic_DNA"/>
</dbReference>
<reference evidence="7 8" key="1">
    <citation type="submission" date="2021-03" db="EMBL/GenBank/DDBJ databases">
        <title>Muricauda lutimaris sp. nov. and Muricauda ruestringensis sp. nov, two marine members of the Flavobacteriaceae isolated from deep sea sediments of Western Pacific.</title>
        <authorList>
            <person name="Zhao S."/>
            <person name="Liu R."/>
        </authorList>
    </citation>
    <scope>NUCLEOTIDE SEQUENCE [LARGE SCALE GENOMIC DNA]</scope>
    <source>
        <strain evidence="7 8">BC31-1-A7</strain>
    </source>
</reference>
<dbReference type="Pfam" id="PF04932">
    <property type="entry name" value="Wzy_C"/>
    <property type="match status" value="1"/>
</dbReference>
<sequence length="362" mass="42329">MKSRSVFFAILIIGLLYIFKKNRKLFVSSLVVLSLSIPLLFFLKEDSANGRLFIWQTVLTSGVEDILFGFGKHGFSQNYMLWQAEYFNRHVESDYSQVADQVNNPFNEYLLCLVNYGIIIPGLIVFGLVKWLNKLDFIFDPSKVTVFFIMVFALFSYPFHYYFVIVILMVCLNTTNRRMSNHSLPLKKPKIVMVLSFPLVALFCIGNYSLMEMEWRRETDSLNFNEISYHRLEKKIGDISEFQHDFAYKLHHAGKFKQSNRQIEKYESRRTSYDVTLLKASNYLELKEYGLAIVNFNLAKKMIPSRFLPKYELYKIYSAVCENHQLKVKIAEEIAQTPLKVKTSYTISVKAEAKRFLSIHGK</sequence>
<dbReference type="GO" id="GO:0016874">
    <property type="term" value="F:ligase activity"/>
    <property type="evidence" value="ECO:0007669"/>
    <property type="project" value="UniProtKB-KW"/>
</dbReference>
<evidence type="ECO:0000256" key="1">
    <source>
        <dbReference type="ARBA" id="ARBA00004141"/>
    </source>
</evidence>
<evidence type="ECO:0000256" key="5">
    <source>
        <dbReference type="SAM" id="Phobius"/>
    </source>
</evidence>
<keyword evidence="8" id="KW-1185">Reference proteome</keyword>
<comment type="caution">
    <text evidence="7">The sequence shown here is derived from an EMBL/GenBank/DDBJ whole genome shotgun (WGS) entry which is preliminary data.</text>
</comment>
<dbReference type="InterPro" id="IPR051533">
    <property type="entry name" value="WaaL-like"/>
</dbReference>
<gene>
    <name evidence="7" type="ORF">J0656_17160</name>
</gene>
<feature type="transmembrane region" description="Helical" evidence="5">
    <location>
        <begin position="109"/>
        <end position="132"/>
    </location>
</feature>
<dbReference type="PANTHER" id="PTHR37422">
    <property type="entry name" value="TEICHURONIC ACID BIOSYNTHESIS PROTEIN TUAE"/>
    <property type="match status" value="1"/>
</dbReference>
<dbReference type="PANTHER" id="PTHR37422:SF13">
    <property type="entry name" value="LIPOPOLYSACCHARIDE BIOSYNTHESIS PROTEIN PA4999-RELATED"/>
    <property type="match status" value="1"/>
</dbReference>
<proteinExistence type="predicted"/>
<dbReference type="Proteomes" id="UP000664044">
    <property type="component" value="Unassembled WGS sequence"/>
</dbReference>
<protein>
    <submittedName>
        <fullName evidence="7">O-antigen ligase family protein</fullName>
    </submittedName>
</protein>
<feature type="transmembrane region" description="Helical" evidence="5">
    <location>
        <begin position="26"/>
        <end position="43"/>
    </location>
</feature>
<evidence type="ECO:0000313" key="7">
    <source>
        <dbReference type="EMBL" id="MBO0355750.1"/>
    </source>
</evidence>
<evidence type="ECO:0000256" key="2">
    <source>
        <dbReference type="ARBA" id="ARBA00022692"/>
    </source>
</evidence>
<evidence type="ECO:0000256" key="3">
    <source>
        <dbReference type="ARBA" id="ARBA00022989"/>
    </source>
</evidence>
<accession>A0ABS3G8M9</accession>
<keyword evidence="2 5" id="KW-0812">Transmembrane</keyword>
<feature type="transmembrane region" description="Helical" evidence="5">
    <location>
        <begin position="5"/>
        <end position="20"/>
    </location>
</feature>
<keyword evidence="4 5" id="KW-0472">Membrane</keyword>
<feature type="transmembrane region" description="Helical" evidence="5">
    <location>
        <begin position="144"/>
        <end position="170"/>
    </location>
</feature>
<name>A0ABS3G8M9_9FLAO</name>
<keyword evidence="7" id="KW-0436">Ligase</keyword>
<organism evidence="7 8">
    <name type="scientific">Flagellimonas aurea</name>
    <dbReference type="NCBI Taxonomy" id="2915619"/>
    <lineage>
        <taxon>Bacteria</taxon>
        <taxon>Pseudomonadati</taxon>
        <taxon>Bacteroidota</taxon>
        <taxon>Flavobacteriia</taxon>
        <taxon>Flavobacteriales</taxon>
        <taxon>Flavobacteriaceae</taxon>
        <taxon>Flagellimonas</taxon>
    </lineage>
</organism>
<keyword evidence="3 5" id="KW-1133">Transmembrane helix</keyword>
<evidence type="ECO:0000256" key="4">
    <source>
        <dbReference type="ARBA" id="ARBA00023136"/>
    </source>
</evidence>
<dbReference type="InterPro" id="IPR007016">
    <property type="entry name" value="O-antigen_ligase-rel_domated"/>
</dbReference>
<evidence type="ECO:0000313" key="8">
    <source>
        <dbReference type="Proteomes" id="UP000664044"/>
    </source>
</evidence>